<feature type="non-terminal residue" evidence="1">
    <location>
        <position position="65"/>
    </location>
</feature>
<evidence type="ECO:0000313" key="1">
    <source>
        <dbReference type="EMBL" id="CAG8665763.1"/>
    </source>
</evidence>
<dbReference type="Proteomes" id="UP000789860">
    <property type="component" value="Unassembled WGS sequence"/>
</dbReference>
<gene>
    <name evidence="1" type="ORF">SCALOS_LOCUS9194</name>
</gene>
<name>A0ACA9NM63_9GLOM</name>
<feature type="non-terminal residue" evidence="1">
    <location>
        <position position="1"/>
    </location>
</feature>
<proteinExistence type="predicted"/>
<evidence type="ECO:0000313" key="2">
    <source>
        <dbReference type="Proteomes" id="UP000789860"/>
    </source>
</evidence>
<protein>
    <submittedName>
        <fullName evidence="1">7741_t:CDS:1</fullName>
    </submittedName>
</protein>
<sequence>YNSTVLAIPLPNFVSYPKKYNFCKELILPYYNCLTYSNKLEMINYEKHYLMSNGILMAGNIILQF</sequence>
<reference evidence="1" key="1">
    <citation type="submission" date="2021-06" db="EMBL/GenBank/DDBJ databases">
        <authorList>
            <person name="Kallberg Y."/>
            <person name="Tangrot J."/>
            <person name="Rosling A."/>
        </authorList>
    </citation>
    <scope>NUCLEOTIDE SEQUENCE</scope>
    <source>
        <strain evidence="1">AU212A</strain>
    </source>
</reference>
<accession>A0ACA9NM63</accession>
<dbReference type="EMBL" id="CAJVPM010027348">
    <property type="protein sequence ID" value="CAG8665763.1"/>
    <property type="molecule type" value="Genomic_DNA"/>
</dbReference>
<keyword evidence="2" id="KW-1185">Reference proteome</keyword>
<organism evidence="1 2">
    <name type="scientific">Scutellospora calospora</name>
    <dbReference type="NCBI Taxonomy" id="85575"/>
    <lineage>
        <taxon>Eukaryota</taxon>
        <taxon>Fungi</taxon>
        <taxon>Fungi incertae sedis</taxon>
        <taxon>Mucoromycota</taxon>
        <taxon>Glomeromycotina</taxon>
        <taxon>Glomeromycetes</taxon>
        <taxon>Diversisporales</taxon>
        <taxon>Gigasporaceae</taxon>
        <taxon>Scutellospora</taxon>
    </lineage>
</organism>
<comment type="caution">
    <text evidence="1">The sequence shown here is derived from an EMBL/GenBank/DDBJ whole genome shotgun (WGS) entry which is preliminary data.</text>
</comment>